<dbReference type="RefSeq" id="WP_213498002.1">
    <property type="nucleotide sequence ID" value="NZ_CP074694.1"/>
</dbReference>
<dbReference type="Gene3D" id="3.40.50.1000">
    <property type="entry name" value="HAD superfamily/HAD-like"/>
    <property type="match status" value="1"/>
</dbReference>
<dbReference type="InterPro" id="IPR023214">
    <property type="entry name" value="HAD_sf"/>
</dbReference>
<dbReference type="Proteomes" id="UP000676194">
    <property type="component" value="Chromosome"/>
</dbReference>
<organism evidence="1 2">
    <name type="scientific">Telmatocola sphagniphila</name>
    <dbReference type="NCBI Taxonomy" id="1123043"/>
    <lineage>
        <taxon>Bacteria</taxon>
        <taxon>Pseudomonadati</taxon>
        <taxon>Planctomycetota</taxon>
        <taxon>Planctomycetia</taxon>
        <taxon>Gemmatales</taxon>
        <taxon>Gemmataceae</taxon>
    </lineage>
</organism>
<dbReference type="SUPFAM" id="SSF56784">
    <property type="entry name" value="HAD-like"/>
    <property type="match status" value="1"/>
</dbReference>
<sequence length="202" mass="23610">MIKTIILDFGNVVAFFDHQRAIDKIKPLTPLSSAEIRKRIYEGNLEDDYEAGRISTAEFVETVRRICEIDCTYDQYIDAFVRIFWPNPDVIDLLPEIRKNYRLLLASNTNEAHYQQFRRQFEKDLQHFHFLGTSFEAKARKPKLAFYQYIFERANCDKSECLFVDDLPANVEAAQEFGWQGLVYSRGSKLSELLVDHGIRLG</sequence>
<dbReference type="SFLD" id="SFLDS00003">
    <property type="entry name" value="Haloacid_Dehalogenase"/>
    <property type="match status" value="1"/>
</dbReference>
<dbReference type="NCBIfam" id="TIGR01509">
    <property type="entry name" value="HAD-SF-IA-v3"/>
    <property type="match status" value="1"/>
</dbReference>
<dbReference type="Pfam" id="PF00702">
    <property type="entry name" value="Hydrolase"/>
    <property type="match status" value="1"/>
</dbReference>
<dbReference type="NCBIfam" id="TIGR01549">
    <property type="entry name" value="HAD-SF-IA-v1"/>
    <property type="match status" value="1"/>
</dbReference>
<evidence type="ECO:0000313" key="2">
    <source>
        <dbReference type="Proteomes" id="UP000676194"/>
    </source>
</evidence>
<dbReference type="SFLD" id="SFLDG01129">
    <property type="entry name" value="C1.5:_HAD__Beta-PGM__Phosphata"/>
    <property type="match status" value="1"/>
</dbReference>
<dbReference type="KEGG" id="tsph:KIH39_04125"/>
<keyword evidence="2" id="KW-1185">Reference proteome</keyword>
<reference evidence="1" key="1">
    <citation type="submission" date="2021-05" db="EMBL/GenBank/DDBJ databases">
        <title>Complete genome sequence of the cellulolytic planctomycete Telmatocola sphagniphila SP2T and characterization of the first cellulase from planctomycetes.</title>
        <authorList>
            <person name="Rakitin A.L."/>
            <person name="Beletsky A.V."/>
            <person name="Naumoff D.G."/>
            <person name="Kulichevskaya I.S."/>
            <person name="Mardanov A.V."/>
            <person name="Ravin N.V."/>
            <person name="Dedysh S.N."/>
        </authorList>
    </citation>
    <scope>NUCLEOTIDE SEQUENCE</scope>
    <source>
        <strain evidence="1">SP2T</strain>
    </source>
</reference>
<accession>A0A8E6EVV8</accession>
<dbReference type="CDD" id="cd02603">
    <property type="entry name" value="HAD_sEH-N_like"/>
    <property type="match status" value="1"/>
</dbReference>
<proteinExistence type="predicted"/>
<evidence type="ECO:0000313" key="1">
    <source>
        <dbReference type="EMBL" id="QVL33112.1"/>
    </source>
</evidence>
<dbReference type="InterPro" id="IPR023198">
    <property type="entry name" value="PGP-like_dom2"/>
</dbReference>
<dbReference type="AlphaFoldDB" id="A0A8E6EVV8"/>
<dbReference type="EMBL" id="CP074694">
    <property type="protein sequence ID" value="QVL33112.1"/>
    <property type="molecule type" value="Genomic_DNA"/>
</dbReference>
<protein>
    <submittedName>
        <fullName evidence="1">HAD family phosphatase</fullName>
    </submittedName>
</protein>
<gene>
    <name evidence="1" type="ORF">KIH39_04125</name>
</gene>
<dbReference type="InterPro" id="IPR006439">
    <property type="entry name" value="HAD-SF_hydro_IA"/>
</dbReference>
<name>A0A8E6EVV8_9BACT</name>
<dbReference type="InterPro" id="IPR036412">
    <property type="entry name" value="HAD-like_sf"/>
</dbReference>
<dbReference type="PANTHER" id="PTHR43611">
    <property type="entry name" value="ALPHA-D-GLUCOSE 1-PHOSPHATE PHOSPHATASE"/>
    <property type="match status" value="1"/>
</dbReference>
<dbReference type="PANTHER" id="PTHR43611:SF3">
    <property type="entry name" value="FLAVIN MONONUCLEOTIDE HYDROLASE 1, CHLOROPLATIC"/>
    <property type="match status" value="1"/>
</dbReference>
<dbReference type="Gene3D" id="1.10.150.240">
    <property type="entry name" value="Putative phosphatase, domain 2"/>
    <property type="match status" value="1"/>
</dbReference>